<dbReference type="EMBL" id="JAKXMK010000010">
    <property type="protein sequence ID" value="MCH6166723.1"/>
    <property type="molecule type" value="Genomic_DNA"/>
</dbReference>
<comment type="similarity">
    <text evidence="1 3">Belongs to the type-B carboxylesterase/lipase family.</text>
</comment>
<evidence type="ECO:0000256" key="2">
    <source>
        <dbReference type="ARBA" id="ARBA00022801"/>
    </source>
</evidence>
<dbReference type="RefSeq" id="WP_241036743.1">
    <property type="nucleotide sequence ID" value="NZ_BAAAJF010000039.1"/>
</dbReference>
<comment type="caution">
    <text evidence="5">The sequence shown here is derived from an EMBL/GenBank/DDBJ whole genome shotgun (WGS) entry which is preliminary data.</text>
</comment>
<protein>
    <recommendedName>
        <fullName evidence="3">Carboxylic ester hydrolase</fullName>
        <ecNumber evidence="3">3.1.1.-</ecNumber>
    </recommendedName>
</protein>
<evidence type="ECO:0000313" key="5">
    <source>
        <dbReference type="EMBL" id="MCH6166723.1"/>
    </source>
</evidence>
<dbReference type="InterPro" id="IPR002018">
    <property type="entry name" value="CarbesteraseB"/>
</dbReference>
<accession>A0ABS9TE99</accession>
<evidence type="ECO:0000313" key="6">
    <source>
        <dbReference type="Proteomes" id="UP001299970"/>
    </source>
</evidence>
<keyword evidence="6" id="KW-1185">Reference proteome</keyword>
<keyword evidence="2 3" id="KW-0378">Hydrolase</keyword>
<gene>
    <name evidence="5" type="ORF">MMF94_13625</name>
</gene>
<evidence type="ECO:0000256" key="1">
    <source>
        <dbReference type="ARBA" id="ARBA00005964"/>
    </source>
</evidence>
<dbReference type="Pfam" id="PF00135">
    <property type="entry name" value="COesterase"/>
    <property type="match status" value="1"/>
</dbReference>
<dbReference type="EC" id="3.1.1.-" evidence="3"/>
<feature type="domain" description="Carboxylesterase type B" evidence="4">
    <location>
        <begin position="2"/>
        <end position="445"/>
    </location>
</feature>
<organism evidence="5 6">
    <name type="scientific">Pseudonocardia alaniniphila</name>
    <dbReference type="NCBI Taxonomy" id="75291"/>
    <lineage>
        <taxon>Bacteria</taxon>
        <taxon>Bacillati</taxon>
        <taxon>Actinomycetota</taxon>
        <taxon>Actinomycetes</taxon>
        <taxon>Pseudonocardiales</taxon>
        <taxon>Pseudonocardiaceae</taxon>
        <taxon>Pseudonocardia</taxon>
    </lineage>
</organism>
<name>A0ABS9TE99_9PSEU</name>
<dbReference type="PROSITE" id="PS00122">
    <property type="entry name" value="CARBOXYLESTERASE_B_1"/>
    <property type="match status" value="1"/>
</dbReference>
<dbReference type="Gene3D" id="3.40.50.1820">
    <property type="entry name" value="alpha/beta hydrolase"/>
    <property type="match status" value="1"/>
</dbReference>
<dbReference type="InterPro" id="IPR050309">
    <property type="entry name" value="Type-B_Carboxylest/Lipase"/>
</dbReference>
<proteinExistence type="inferred from homology"/>
<dbReference type="InterPro" id="IPR019826">
    <property type="entry name" value="Carboxylesterase_B_AS"/>
</dbReference>
<sequence>MDRVVMTSAGKVRGRAADGVSRFLGVPYAAAPLGPYRFAPPAPAPAWDGIRDALEHGPTVPGPGYPPPMARILPAVVVPGEEWLNVNVWAPENAEGAPVMVWIHGGAFVNGSNSQPTYDGTAFARDGVVLVGVNYRLGAEGFLLLPGGTANLGLLDQVAALRWVQDNIAAFGGDPGNVTVFGESAGAMSIAALLAMPAATGLFGRAVLQSGGRHPVLSAATAVRIAGHVADEVGVPVEELRQVPPQRLVKAQQELAVQMQSAPDPDRWGEAAVNGLIYEPVVDGDVLPDLPTTRIADGVDLLVGSTRDEYRLFIVPSGLMDGATEVTLQAVAAKYGLPVGALDAYRAVRPGASPGELLADVVTDWLFRIPMLRIAEAHARTYVYEFDWASAAFDGKLGACHALELGFVFDNLSRTTGLTGGEAPQELADAMHRTWVSFATSGDPGWEPYGQERCVRRFGTTVETVHDPRGDTRAVWEGIR</sequence>
<evidence type="ECO:0000259" key="4">
    <source>
        <dbReference type="Pfam" id="PF00135"/>
    </source>
</evidence>
<dbReference type="PANTHER" id="PTHR11559">
    <property type="entry name" value="CARBOXYLESTERASE"/>
    <property type="match status" value="1"/>
</dbReference>
<dbReference type="InterPro" id="IPR029058">
    <property type="entry name" value="AB_hydrolase_fold"/>
</dbReference>
<reference evidence="5 6" key="1">
    <citation type="submission" date="2022-03" db="EMBL/GenBank/DDBJ databases">
        <title>Pseudonocardia alaer sp. nov., a novel actinomycete isolated from reed forest soil.</title>
        <authorList>
            <person name="Wang L."/>
        </authorList>
    </citation>
    <scope>NUCLEOTIDE SEQUENCE [LARGE SCALE GENOMIC DNA]</scope>
    <source>
        <strain evidence="5 6">Y-16303</strain>
    </source>
</reference>
<dbReference type="Proteomes" id="UP001299970">
    <property type="component" value="Unassembled WGS sequence"/>
</dbReference>
<evidence type="ECO:0000256" key="3">
    <source>
        <dbReference type="RuleBase" id="RU361235"/>
    </source>
</evidence>
<dbReference type="SUPFAM" id="SSF53474">
    <property type="entry name" value="alpha/beta-Hydrolases"/>
    <property type="match status" value="1"/>
</dbReference>